<keyword evidence="2" id="KW-1185">Reference proteome</keyword>
<dbReference type="InterPro" id="IPR000073">
    <property type="entry name" value="AB_hydrolase_1"/>
</dbReference>
<dbReference type="InterPro" id="IPR029058">
    <property type="entry name" value="AB_hydrolase_fold"/>
</dbReference>
<dbReference type="STRING" id="530584.SAMN05421630_110156"/>
<dbReference type="PANTHER" id="PTHR43798:SF33">
    <property type="entry name" value="HYDROLASE, PUTATIVE (AFU_ORTHOLOGUE AFUA_2G14860)-RELATED"/>
    <property type="match status" value="1"/>
</dbReference>
<evidence type="ECO:0000313" key="2">
    <source>
        <dbReference type="Proteomes" id="UP000199494"/>
    </source>
</evidence>
<dbReference type="OrthoDB" id="63519at2"/>
<organism evidence="1 2">
    <name type="scientific">Prauserella marina</name>
    <dbReference type="NCBI Taxonomy" id="530584"/>
    <lineage>
        <taxon>Bacteria</taxon>
        <taxon>Bacillati</taxon>
        <taxon>Actinomycetota</taxon>
        <taxon>Actinomycetes</taxon>
        <taxon>Pseudonocardiales</taxon>
        <taxon>Pseudonocardiaceae</taxon>
        <taxon>Prauserella</taxon>
    </lineage>
</organism>
<dbReference type="KEGG" id="pmad:BAY61_17980"/>
<reference evidence="1 2" key="1">
    <citation type="submission" date="2016-10" db="EMBL/GenBank/DDBJ databases">
        <authorList>
            <person name="de Groot N.N."/>
        </authorList>
    </citation>
    <scope>NUCLEOTIDE SEQUENCE [LARGE SCALE GENOMIC DNA]</scope>
    <source>
        <strain evidence="1 2">CGMCC 4.5506</strain>
    </source>
</reference>
<proteinExistence type="predicted"/>
<dbReference type="GO" id="GO:0016020">
    <property type="term" value="C:membrane"/>
    <property type="evidence" value="ECO:0007669"/>
    <property type="project" value="TreeGrafter"/>
</dbReference>
<dbReference type="EMBL" id="FMZE01000010">
    <property type="protein sequence ID" value="SDD60279.1"/>
    <property type="molecule type" value="Genomic_DNA"/>
</dbReference>
<dbReference type="InterPro" id="IPR050266">
    <property type="entry name" value="AB_hydrolase_sf"/>
</dbReference>
<gene>
    <name evidence="1" type="ORF">SAMN05421630_110156</name>
</gene>
<dbReference type="SUPFAM" id="SSF53474">
    <property type="entry name" value="alpha/beta-Hydrolases"/>
    <property type="match status" value="1"/>
</dbReference>
<accession>A0A222VRL7</accession>
<dbReference type="AlphaFoldDB" id="A0A222VRL7"/>
<dbReference type="Proteomes" id="UP000199494">
    <property type="component" value="Unassembled WGS sequence"/>
</dbReference>
<name>A0A222VRL7_9PSEU</name>
<dbReference type="RefSeq" id="WP_091808764.1">
    <property type="nucleotide sequence ID" value="NZ_CP016353.1"/>
</dbReference>
<dbReference type="Pfam" id="PF12697">
    <property type="entry name" value="Abhydrolase_6"/>
    <property type="match status" value="1"/>
</dbReference>
<dbReference type="GO" id="GO:0003824">
    <property type="term" value="F:catalytic activity"/>
    <property type="evidence" value="ECO:0007669"/>
    <property type="project" value="UniProtKB-ARBA"/>
</dbReference>
<evidence type="ECO:0000313" key="1">
    <source>
        <dbReference type="EMBL" id="SDD60279.1"/>
    </source>
</evidence>
<protein>
    <submittedName>
        <fullName evidence="1">Pimeloyl-ACP methyl ester carboxylesterase</fullName>
    </submittedName>
</protein>
<dbReference type="Gene3D" id="3.40.50.1820">
    <property type="entry name" value="alpha/beta hydrolase"/>
    <property type="match status" value="1"/>
</dbReference>
<sequence>MLDFGGSGPQLLLLHGLGGSAEGWREFAGFLTGTHHVLAVDLRAELPWSWDIALADIEALGLDNPAVLGMSFGGMIAGRWAARHPECPAAISIDGHRGGLTAPANYPGLAPARVDAELAELRAVFEAQARTPFLATVFDAFLADDTIDAFAKARCPTLVLLATRNIQEARDFDELMAAGRRGVERDLLAAAAANPNLTVTKVDGTHGMVTTRPAAIAAVVRQFLPPSAPWSEAAGRT</sequence>
<dbReference type="PANTHER" id="PTHR43798">
    <property type="entry name" value="MONOACYLGLYCEROL LIPASE"/>
    <property type="match status" value="1"/>
</dbReference>